<sequence>MNTDSIKNKSSGHQPISLIRQHRFEDTFALFIVFLSFNHFTSLCMLMIFIVTTRTRRVIANSFITLCLFKRPSPSIDDITHRDSYPNQQEASFASPKYLNLSKSHPHHSHHHSQVQGKKIARVPTANTVNGNNFSSNLNSAYQLNHQNSIPNMRLKQQDRKHYRSHHSKLSPMSVLIEILVATLARMYAGNYFIIPIENLAVSIIASSLINDPNECLSFATSCSVLYAISVNILKRFYILLALSKTNSISGFIFFYLNSNSNIHINYIKKFIEVVTRQFDYLPNWEFLNIKYIRIIRYYLSFYIVVNQFSRKAFIIHTSHDFPSLAMHLDVNKGILKNNQNMANFGVDSSPNLNVQNSVDSVSIYQQSHSSNQISSNNNNNSNIQSTHSLNSKGLSPYFSKIVKSIKSFEPAVITRSDNELQSPNTTILASAGSNMKRSMDNVDNIQNFTNQLYELNVDLDSPVNVINNLKDDINITTNLENFIHYLFKKNAQYIISPLWAIFVTWRTTNFEKKILRDTNFVTNDKDNSNSQLRSIKNEGSATHDSVDINSRNSINKKSSDPINKSVFNISDSNSMALIAQNKFDDYDQLNLIKFNNNIFNNKENEYKVCIIDIGTHSLTFHIENLTDGELIVLVNGIIWSEVSCALILEHSGEEYVVVSGLVPSCSYDIQFVNRLRHKDDYLICDLIVRTMSLKANKYEVANSLGSSSNQFEKLDFSFPSYYHRKFLSPLLTLKHSILTTNANLTEEKTKLKKTKKEVNKKLASLRQEIDYLKSKIKQNETNDEKNAFKIENLKTTIQQNESTLKSLEDQIKILDNEEINLEEIYIKKKDAHLKKELEFSKVEEEYKKENIMLINKENKLKNDYKQLLSKKEKLDLKHDQLQKEVTQNNELYEKYKIEFVSKKEKERVKRTENRFRETSNLELSVKALEQDINRLENENSTLSNIVKYYK</sequence>
<dbReference type="EMBL" id="JAWIZZ010000038">
    <property type="protein sequence ID" value="KAK5781123.1"/>
    <property type="molecule type" value="Genomic_DNA"/>
</dbReference>
<feature type="coiled-coil region" evidence="1">
    <location>
        <begin position="742"/>
        <end position="825"/>
    </location>
</feature>
<dbReference type="AlphaFoldDB" id="A0AAN7WTP3"/>
<gene>
    <name evidence="4" type="ORF">RI543_001515</name>
</gene>
<accession>A0AAN7WTP3</accession>
<keyword evidence="5" id="KW-1185">Reference proteome</keyword>
<keyword evidence="3" id="KW-0812">Transmembrane</keyword>
<name>A0AAN7WTP3_9SACH</name>
<proteinExistence type="predicted"/>
<dbReference type="Proteomes" id="UP001306508">
    <property type="component" value="Unassembled WGS sequence"/>
</dbReference>
<evidence type="ECO:0000256" key="1">
    <source>
        <dbReference type="SAM" id="Coils"/>
    </source>
</evidence>
<organism evidence="4 5">
    <name type="scientific">Arxiozyma heterogenica</name>
    <dbReference type="NCBI Taxonomy" id="278026"/>
    <lineage>
        <taxon>Eukaryota</taxon>
        <taxon>Fungi</taxon>
        <taxon>Dikarya</taxon>
        <taxon>Ascomycota</taxon>
        <taxon>Saccharomycotina</taxon>
        <taxon>Saccharomycetes</taxon>
        <taxon>Saccharomycetales</taxon>
        <taxon>Saccharomycetaceae</taxon>
        <taxon>Arxiozyma</taxon>
    </lineage>
</organism>
<evidence type="ECO:0000256" key="3">
    <source>
        <dbReference type="SAM" id="Phobius"/>
    </source>
</evidence>
<reference evidence="5" key="1">
    <citation type="submission" date="2023-07" db="EMBL/GenBank/DDBJ databases">
        <title>A draft genome of Kazachstania heterogenica Y-27499.</title>
        <authorList>
            <person name="Donic C."/>
            <person name="Kralova J.S."/>
            <person name="Fidel L."/>
            <person name="Ben-Dor S."/>
            <person name="Jung S."/>
        </authorList>
    </citation>
    <scope>NUCLEOTIDE SEQUENCE [LARGE SCALE GENOMIC DNA]</scope>
    <source>
        <strain evidence="5">Y27499</strain>
    </source>
</reference>
<keyword evidence="3" id="KW-1133">Transmembrane helix</keyword>
<evidence type="ECO:0000256" key="2">
    <source>
        <dbReference type="SAM" id="MobiDB-lite"/>
    </source>
</evidence>
<evidence type="ECO:0000313" key="5">
    <source>
        <dbReference type="Proteomes" id="UP001306508"/>
    </source>
</evidence>
<feature type="coiled-coil region" evidence="1">
    <location>
        <begin position="858"/>
        <end position="946"/>
    </location>
</feature>
<feature type="transmembrane region" description="Helical" evidence="3">
    <location>
        <begin position="28"/>
        <end position="51"/>
    </location>
</feature>
<protein>
    <submittedName>
        <fullName evidence="4">Uncharacterized protein</fullName>
    </submittedName>
</protein>
<keyword evidence="1" id="KW-0175">Coiled coil</keyword>
<keyword evidence="3" id="KW-0472">Membrane</keyword>
<evidence type="ECO:0000313" key="4">
    <source>
        <dbReference type="EMBL" id="KAK5781123.1"/>
    </source>
</evidence>
<feature type="region of interest" description="Disordered" evidence="2">
    <location>
        <begin position="527"/>
        <end position="558"/>
    </location>
</feature>
<feature type="compositionally biased region" description="Polar residues" evidence="2">
    <location>
        <begin position="529"/>
        <end position="544"/>
    </location>
</feature>
<comment type="caution">
    <text evidence="4">The sequence shown here is derived from an EMBL/GenBank/DDBJ whole genome shotgun (WGS) entry which is preliminary data.</text>
</comment>